<name>A0A168EYF7_9HYPO</name>
<feature type="compositionally biased region" description="Basic and acidic residues" evidence="1">
    <location>
        <begin position="426"/>
        <end position="436"/>
    </location>
</feature>
<gene>
    <name evidence="2" type="ORF">AAL_01848</name>
</gene>
<feature type="region of interest" description="Disordered" evidence="1">
    <location>
        <begin position="116"/>
        <end position="227"/>
    </location>
</feature>
<dbReference type="STRING" id="1081109.A0A168EYF7"/>
<dbReference type="EMBL" id="AZGY01000003">
    <property type="protein sequence ID" value="KZZ99276.1"/>
    <property type="molecule type" value="Genomic_DNA"/>
</dbReference>
<feature type="compositionally biased region" description="Low complexity" evidence="1">
    <location>
        <begin position="187"/>
        <end position="198"/>
    </location>
</feature>
<evidence type="ECO:0000256" key="1">
    <source>
        <dbReference type="SAM" id="MobiDB-lite"/>
    </source>
</evidence>
<reference evidence="2 3" key="1">
    <citation type="journal article" date="2016" name="Genome Biol. Evol.">
        <title>Divergent and convergent evolution of fungal pathogenicity.</title>
        <authorList>
            <person name="Shang Y."/>
            <person name="Xiao G."/>
            <person name="Zheng P."/>
            <person name="Cen K."/>
            <person name="Zhan S."/>
            <person name="Wang C."/>
        </authorList>
    </citation>
    <scope>NUCLEOTIDE SEQUENCE [LARGE SCALE GENOMIC DNA]</scope>
    <source>
        <strain evidence="2 3">RCEF 2490</strain>
    </source>
</reference>
<dbReference type="AlphaFoldDB" id="A0A168EYF7"/>
<feature type="compositionally biased region" description="Basic and acidic residues" evidence="1">
    <location>
        <begin position="408"/>
        <end position="417"/>
    </location>
</feature>
<protein>
    <submittedName>
        <fullName evidence="2">Uncharacterized protein</fullName>
    </submittedName>
</protein>
<feature type="region of interest" description="Disordered" evidence="1">
    <location>
        <begin position="30"/>
        <end position="102"/>
    </location>
</feature>
<dbReference type="Proteomes" id="UP000078544">
    <property type="component" value="Unassembled WGS sequence"/>
</dbReference>
<feature type="compositionally biased region" description="Acidic residues" evidence="1">
    <location>
        <begin position="160"/>
        <end position="178"/>
    </location>
</feature>
<feature type="compositionally biased region" description="Basic and acidic residues" evidence="1">
    <location>
        <begin position="129"/>
        <end position="159"/>
    </location>
</feature>
<sequence length="656" mass="72318">METAPRLETEAQLDDDLIGYESDADKVLRSDDHNVSQIEPPSSTQVDILGVDDESAADESIHHANAFEEDEEKEGGQHEATRSQASGSSALDPHDGEYETSHELEYSIKDSVPKLINDASPVVGQVEATKTKRPEDEIGTDFAHEPEYEEIPDHEHEISWENESEVAEEILETTEVSDELPRSGEEATSTAATTLNATRNDDDDNLSSRTDEPDLEHPRLGSDGIYDVNDVGIPEEDESETDYYSFPDITVQYKGEEFPFFSSHSEGFFSSLSIMDADMKAVLDGFRLELSNELGPQDDLVFRIEDLDLEFTEELPGNTSSQSSSKGVLASVTLRQMVEVFDILLKNQDPDCSRSLYTHLFTRANAVRRLDYLMESATEGKGLREVAYGRHERKTRSLEALRAIGESRTSKEHESDRSIAAGTGADVEKGLEESGEHTVGQDGDVMQQEPYEPGVQENEGNDRGLSLASPAAGDIFERQEPEDEEFAIASAHQFIDNNDENIPLKDEAHDLLGLHLDASEALTPLVQADTNGHGDQEFGDDEDIVLGVTDASTTTTTLKDDSDAVHTSVEGAKHEDLDDGNDFDGAVEKDDVGEIDWQDESGLLNEASDLASPSTSKRARDDDEHDEDDENSAYLLQNVAIIIMLTKSSDAKRRRP</sequence>
<feature type="compositionally biased region" description="Polar residues" evidence="1">
    <location>
        <begin position="35"/>
        <end position="46"/>
    </location>
</feature>
<feature type="region of interest" description="Disordered" evidence="1">
    <location>
        <begin position="400"/>
        <end position="468"/>
    </location>
</feature>
<accession>A0A168EYF7</accession>
<keyword evidence="3" id="KW-1185">Reference proteome</keyword>
<comment type="caution">
    <text evidence="2">The sequence shown here is derived from an EMBL/GenBank/DDBJ whole genome shotgun (WGS) entry which is preliminary data.</text>
</comment>
<feature type="region of interest" description="Disordered" evidence="1">
    <location>
        <begin position="555"/>
        <end position="633"/>
    </location>
</feature>
<evidence type="ECO:0000313" key="3">
    <source>
        <dbReference type="Proteomes" id="UP000078544"/>
    </source>
</evidence>
<organism evidence="2 3">
    <name type="scientific">Moelleriella libera RCEF 2490</name>
    <dbReference type="NCBI Taxonomy" id="1081109"/>
    <lineage>
        <taxon>Eukaryota</taxon>
        <taxon>Fungi</taxon>
        <taxon>Dikarya</taxon>
        <taxon>Ascomycota</taxon>
        <taxon>Pezizomycotina</taxon>
        <taxon>Sordariomycetes</taxon>
        <taxon>Hypocreomycetidae</taxon>
        <taxon>Hypocreales</taxon>
        <taxon>Clavicipitaceae</taxon>
        <taxon>Moelleriella</taxon>
    </lineage>
</organism>
<dbReference type="OrthoDB" id="5339076at2759"/>
<proteinExistence type="predicted"/>
<evidence type="ECO:0000313" key="2">
    <source>
        <dbReference type="EMBL" id="KZZ99276.1"/>
    </source>
</evidence>
<feature type="compositionally biased region" description="Basic and acidic residues" evidence="1">
    <location>
        <begin position="92"/>
        <end position="102"/>
    </location>
</feature>
<feature type="compositionally biased region" description="Basic and acidic residues" evidence="1">
    <location>
        <begin position="209"/>
        <end position="220"/>
    </location>
</feature>